<dbReference type="EMBL" id="KB870808">
    <property type="protein sequence ID" value="EOA28275.1"/>
    <property type="molecule type" value="Genomic_DNA"/>
</dbReference>
<proteinExistence type="predicted"/>
<accession>R0HSC9</accession>
<dbReference type="AlphaFoldDB" id="R0HSC9"/>
<name>R0HSC9_9BRAS</name>
<gene>
    <name evidence="1" type="ORF">CARUB_v10024469mg</name>
</gene>
<evidence type="ECO:0000313" key="2">
    <source>
        <dbReference type="Proteomes" id="UP000029121"/>
    </source>
</evidence>
<sequence>MADHCFDSSYSLVCNGGGTGKSLLDAEPIKGYHFLHTITPQLIIQLFVFSF</sequence>
<protein>
    <submittedName>
        <fullName evidence="1">Uncharacterized protein</fullName>
    </submittedName>
</protein>
<reference evidence="2" key="1">
    <citation type="journal article" date="2013" name="Nat. Genet.">
        <title>The Capsella rubella genome and the genomic consequences of rapid mating system evolution.</title>
        <authorList>
            <person name="Slotte T."/>
            <person name="Hazzouri K.M."/>
            <person name="Agren J.A."/>
            <person name="Koenig D."/>
            <person name="Maumus F."/>
            <person name="Guo Y.L."/>
            <person name="Steige K."/>
            <person name="Platts A.E."/>
            <person name="Escobar J.S."/>
            <person name="Newman L.K."/>
            <person name="Wang W."/>
            <person name="Mandakova T."/>
            <person name="Vello E."/>
            <person name="Smith L.M."/>
            <person name="Henz S.R."/>
            <person name="Steffen J."/>
            <person name="Takuno S."/>
            <person name="Brandvain Y."/>
            <person name="Coop G."/>
            <person name="Andolfatto P."/>
            <person name="Hu T.T."/>
            <person name="Blanchette M."/>
            <person name="Clark R.M."/>
            <person name="Quesneville H."/>
            <person name="Nordborg M."/>
            <person name="Gaut B.S."/>
            <person name="Lysak M.A."/>
            <person name="Jenkins J."/>
            <person name="Grimwood J."/>
            <person name="Chapman J."/>
            <person name="Prochnik S."/>
            <person name="Shu S."/>
            <person name="Rokhsar D."/>
            <person name="Schmutz J."/>
            <person name="Weigel D."/>
            <person name="Wright S.I."/>
        </authorList>
    </citation>
    <scope>NUCLEOTIDE SEQUENCE [LARGE SCALE GENOMIC DNA]</scope>
    <source>
        <strain evidence="2">cv. Monte Gargano</strain>
    </source>
</reference>
<organism evidence="1 2">
    <name type="scientific">Capsella rubella</name>
    <dbReference type="NCBI Taxonomy" id="81985"/>
    <lineage>
        <taxon>Eukaryota</taxon>
        <taxon>Viridiplantae</taxon>
        <taxon>Streptophyta</taxon>
        <taxon>Embryophyta</taxon>
        <taxon>Tracheophyta</taxon>
        <taxon>Spermatophyta</taxon>
        <taxon>Magnoliopsida</taxon>
        <taxon>eudicotyledons</taxon>
        <taxon>Gunneridae</taxon>
        <taxon>Pentapetalae</taxon>
        <taxon>rosids</taxon>
        <taxon>malvids</taxon>
        <taxon>Brassicales</taxon>
        <taxon>Brassicaceae</taxon>
        <taxon>Camelineae</taxon>
        <taxon>Capsella</taxon>
    </lineage>
</organism>
<dbReference type="Proteomes" id="UP000029121">
    <property type="component" value="Unassembled WGS sequence"/>
</dbReference>
<evidence type="ECO:0000313" key="1">
    <source>
        <dbReference type="EMBL" id="EOA28275.1"/>
    </source>
</evidence>
<keyword evidence="2" id="KW-1185">Reference proteome</keyword>